<evidence type="ECO:0000256" key="1">
    <source>
        <dbReference type="SAM" id="MobiDB-lite"/>
    </source>
</evidence>
<evidence type="ECO:0008006" key="4">
    <source>
        <dbReference type="Google" id="ProtNLM"/>
    </source>
</evidence>
<feature type="compositionally biased region" description="Low complexity" evidence="1">
    <location>
        <begin position="130"/>
        <end position="149"/>
    </location>
</feature>
<dbReference type="Proteomes" id="UP000510886">
    <property type="component" value="Chromosome"/>
</dbReference>
<sequence length="279" mass="31814">MEQPSYYTIIPAPIRYSDAPPREILMYGEITALSNKYGYCTASNSYFSKLYKVNSDTVSSWITDMVNRKWIRRELIREGKQVKQRQLYLRSLPALQEHGGYPEKTGEVPRKNRGGYPEKTGEGTLKNTEENSTSINNTSNNKNNNNNAFSNSQELADRQEAIDVLATIHAAPNAYWVGSFNAAKEEYGEEFLKAVALVVAKTKDDVDYSYFDTTLRNYVKKGITTPEGVRKEVERHKKLVDDFHSRKEEFLKNGYRAGQTNYQATGAVDFTDPRRLDGM</sequence>
<dbReference type="Pfam" id="PF13730">
    <property type="entry name" value="HTH_36"/>
    <property type="match status" value="1"/>
</dbReference>
<evidence type="ECO:0000313" key="2">
    <source>
        <dbReference type="EMBL" id="QLL77618.1"/>
    </source>
</evidence>
<organism evidence="2 3">
    <name type="scientific">Ligilactobacillus saerimneri</name>
    <dbReference type="NCBI Taxonomy" id="228229"/>
    <lineage>
        <taxon>Bacteria</taxon>
        <taxon>Bacillati</taxon>
        <taxon>Bacillota</taxon>
        <taxon>Bacilli</taxon>
        <taxon>Lactobacillales</taxon>
        <taxon>Lactobacillaceae</taxon>
        <taxon>Ligilactobacillus</taxon>
    </lineage>
</organism>
<dbReference type="AlphaFoldDB" id="A0A7H9EIT5"/>
<reference evidence="2 3" key="1">
    <citation type="submission" date="2020-01" db="EMBL/GenBank/DDBJ databases">
        <title>Complete and circular genome sequences of six lactobacillus isolates from horses.</title>
        <authorList>
            <person name="Hassan H.M."/>
        </authorList>
    </citation>
    <scope>NUCLEOTIDE SEQUENCE [LARGE SCALE GENOMIC DNA]</scope>
    <source>
        <strain evidence="2 3">1A</strain>
    </source>
</reference>
<accession>A0A7H9EIT5</accession>
<proteinExistence type="predicted"/>
<dbReference type="RefSeq" id="WP_180849436.1">
    <property type="nucleotide sequence ID" value="NZ_CP047418.1"/>
</dbReference>
<feature type="region of interest" description="Disordered" evidence="1">
    <location>
        <begin position="98"/>
        <end position="149"/>
    </location>
</feature>
<protein>
    <recommendedName>
        <fullName evidence="4">DnaD domain protein</fullName>
    </recommendedName>
</protein>
<gene>
    <name evidence="2" type="ORF">GTO87_02795</name>
</gene>
<dbReference type="KEGG" id="lsw:GTO87_02795"/>
<name>A0A7H9EIT5_9LACO</name>
<dbReference type="EMBL" id="CP047418">
    <property type="protein sequence ID" value="QLL77618.1"/>
    <property type="molecule type" value="Genomic_DNA"/>
</dbReference>
<evidence type="ECO:0000313" key="3">
    <source>
        <dbReference type="Proteomes" id="UP000510886"/>
    </source>
</evidence>
<feature type="compositionally biased region" description="Basic and acidic residues" evidence="1">
    <location>
        <begin position="100"/>
        <end position="110"/>
    </location>
</feature>